<accession>A0A7C5M0A6</accession>
<dbReference type="PANTHER" id="PTHR43760">
    <property type="entry name" value="ENDORIBONUCLEASE-RELATED"/>
    <property type="match status" value="1"/>
</dbReference>
<dbReference type="InterPro" id="IPR035959">
    <property type="entry name" value="RutC-like_sf"/>
</dbReference>
<gene>
    <name evidence="2" type="ORF">ENJ42_05375</name>
</gene>
<dbReference type="SUPFAM" id="SSF55298">
    <property type="entry name" value="YjgF-like"/>
    <property type="match status" value="1"/>
</dbReference>
<dbReference type="AlphaFoldDB" id="A0A7C5M0A6"/>
<sequence>MRRREFIYSSLGIFVLGACKPSANTNTKPIDFEARFEHLGIELPEAPRAVANYVPYRRAGNTLYIAGQGPEFGHKEYLGTLGNDLSIEQGYAAARSAALNTLAQVRAALGSFNNVVQCLKLGGFVNSTDDFKDQPKVLNGASDLFVEVFGDMGRPARFAVGVNTLPFNVAVEIDSVWEVRS</sequence>
<name>A0A7C5M0A6_9PROT</name>
<dbReference type="PROSITE" id="PS51257">
    <property type="entry name" value="PROKAR_LIPOPROTEIN"/>
    <property type="match status" value="1"/>
</dbReference>
<dbReference type="EMBL" id="DRMJ01000272">
    <property type="protein sequence ID" value="HHL43028.1"/>
    <property type="molecule type" value="Genomic_DNA"/>
</dbReference>
<protein>
    <submittedName>
        <fullName evidence="2">RidA family protein</fullName>
    </submittedName>
</protein>
<organism evidence="2">
    <name type="scientific">Hellea balneolensis</name>
    <dbReference type="NCBI Taxonomy" id="287478"/>
    <lineage>
        <taxon>Bacteria</taxon>
        <taxon>Pseudomonadati</taxon>
        <taxon>Pseudomonadota</taxon>
        <taxon>Alphaproteobacteria</taxon>
        <taxon>Maricaulales</taxon>
        <taxon>Robiginitomaculaceae</taxon>
        <taxon>Hellea</taxon>
    </lineage>
</organism>
<dbReference type="InterPro" id="IPR013813">
    <property type="entry name" value="Endoribo_LPSP/chorism_mut-like"/>
</dbReference>
<dbReference type="Gene3D" id="3.30.1330.40">
    <property type="entry name" value="RutC-like"/>
    <property type="match status" value="1"/>
</dbReference>
<dbReference type="PANTHER" id="PTHR43760:SF1">
    <property type="entry name" value="ENDORIBONUCLEASE L-PSP_CHORISMATE MUTASE-LIKE DOMAIN-CONTAINING PROTEIN"/>
    <property type="match status" value="1"/>
</dbReference>
<proteinExistence type="predicted"/>
<dbReference type="Pfam" id="PF14588">
    <property type="entry name" value="YjgF_endoribonc"/>
    <property type="match status" value="1"/>
</dbReference>
<dbReference type="Proteomes" id="UP000885830">
    <property type="component" value="Unassembled WGS sequence"/>
</dbReference>
<evidence type="ECO:0000313" key="2">
    <source>
        <dbReference type="EMBL" id="HHL43028.1"/>
    </source>
</evidence>
<reference evidence="2" key="1">
    <citation type="journal article" date="2020" name="mSystems">
        <title>Genome- and Community-Level Interaction Insights into Carbon Utilization and Element Cycling Functions of Hydrothermarchaeota in Hydrothermal Sediment.</title>
        <authorList>
            <person name="Zhou Z."/>
            <person name="Liu Y."/>
            <person name="Xu W."/>
            <person name="Pan J."/>
            <person name="Luo Z.H."/>
            <person name="Li M."/>
        </authorList>
    </citation>
    <scope>NUCLEOTIDE SEQUENCE [LARGE SCALE GENOMIC DNA]</scope>
    <source>
        <strain evidence="2">HyVt-485</strain>
    </source>
</reference>
<feature type="domain" description="Endoribonuclease L-PSP/chorismate mutase-like" evidence="1">
    <location>
        <begin position="33"/>
        <end position="169"/>
    </location>
</feature>
<comment type="caution">
    <text evidence="2">The sequence shown here is derived from an EMBL/GenBank/DDBJ whole genome shotgun (WGS) entry which is preliminary data.</text>
</comment>
<evidence type="ECO:0000259" key="1">
    <source>
        <dbReference type="Pfam" id="PF14588"/>
    </source>
</evidence>
<dbReference type="CDD" id="cd02199">
    <property type="entry name" value="YjgF_YER057c_UK114_like_1"/>
    <property type="match status" value="1"/>
</dbReference>